<dbReference type="Proteomes" id="UP000051634">
    <property type="component" value="Unassembled WGS sequence"/>
</dbReference>
<organism evidence="2 3">
    <name type="scientific">endosymbiont of Ridgeia piscesae</name>
    <dbReference type="NCBI Taxonomy" id="54398"/>
    <lineage>
        <taxon>Bacteria</taxon>
        <taxon>Pseudomonadati</taxon>
        <taxon>Pseudomonadota</taxon>
        <taxon>Gammaproteobacteria</taxon>
        <taxon>sulfur-oxidizing symbionts</taxon>
    </lineage>
</organism>
<dbReference type="RefSeq" id="WP_232433141.1">
    <property type="nucleotide sequence ID" value="NZ_KQ556971.1"/>
</dbReference>
<dbReference type="EMBL" id="LDXT01000045">
    <property type="protein sequence ID" value="KRT56531.1"/>
    <property type="molecule type" value="Genomic_DNA"/>
</dbReference>
<evidence type="ECO:0000313" key="3">
    <source>
        <dbReference type="Proteomes" id="UP000051276"/>
    </source>
</evidence>
<dbReference type="Proteomes" id="UP000051276">
    <property type="component" value="Unassembled WGS sequence"/>
</dbReference>
<sequence length="112" mass="13232">MLFWLEHLYVQEMIEQKREEKYLFGPDLEIQGAKLDPKTYCLLMEEMAKGVAEETRRSYYEMLKLETMPFMLPFSHIVVESQREAKQTETPLSWAQPLTESGAVGQLHCPFW</sequence>
<comment type="caution">
    <text evidence="2">The sequence shown here is derived from an EMBL/GenBank/DDBJ whole genome shotgun (WGS) entry which is preliminary data.</text>
</comment>
<proteinExistence type="predicted"/>
<evidence type="ECO:0000313" key="2">
    <source>
        <dbReference type="EMBL" id="KRT57957.1"/>
    </source>
</evidence>
<evidence type="ECO:0000313" key="4">
    <source>
        <dbReference type="Proteomes" id="UP000051634"/>
    </source>
</evidence>
<keyword evidence="4" id="KW-1185">Reference proteome</keyword>
<reference evidence="3 4" key="1">
    <citation type="submission" date="2015-11" db="EMBL/GenBank/DDBJ databases">
        <title>The genome of Candidatus Endoriftia persephone in Ridgeia piscesae and population structure of the North Eastern Pacific vestimentiferan symbionts.</title>
        <authorList>
            <person name="Perez M."/>
            <person name="Juniper K.S."/>
        </authorList>
    </citation>
    <scope>NUCLEOTIDE SEQUENCE [LARGE SCALE GENOMIC DNA]</scope>
    <source>
        <strain evidence="2">Ind10</strain>
        <strain evidence="1">Ind11</strain>
    </source>
</reference>
<name>A0A0T5Z612_9GAMM</name>
<evidence type="ECO:0000313" key="1">
    <source>
        <dbReference type="EMBL" id="KRT56531.1"/>
    </source>
</evidence>
<dbReference type="AlphaFoldDB" id="A0A0T5Z612"/>
<dbReference type="EMBL" id="LMXI01000430">
    <property type="protein sequence ID" value="KRT57957.1"/>
    <property type="molecule type" value="Genomic_DNA"/>
</dbReference>
<protein>
    <submittedName>
        <fullName evidence="2">Uncharacterized protein</fullName>
    </submittedName>
</protein>
<gene>
    <name evidence="1" type="ORF">Ga0074115_1528</name>
    <name evidence="2" type="ORF">Ga0076813_12643</name>
</gene>
<accession>A0A0T5Z612</accession>
<dbReference type="STRING" id="54398.Ga0074115_1528"/>